<keyword evidence="2" id="KW-1185">Reference proteome</keyword>
<comment type="caution">
    <text evidence="1">The sequence shown here is derived from an EMBL/GenBank/DDBJ whole genome shotgun (WGS) entry which is preliminary data.</text>
</comment>
<protein>
    <submittedName>
        <fullName evidence="1">Uncharacterized protein</fullName>
    </submittedName>
</protein>
<dbReference type="Proteomes" id="UP001589891">
    <property type="component" value="Unassembled WGS sequence"/>
</dbReference>
<dbReference type="EMBL" id="JBHLSS010000057">
    <property type="protein sequence ID" value="MFC0709916.1"/>
    <property type="molecule type" value="Genomic_DNA"/>
</dbReference>
<reference evidence="1 2" key="1">
    <citation type="submission" date="2024-09" db="EMBL/GenBank/DDBJ databases">
        <authorList>
            <person name="Sun Q."/>
            <person name="Mori K."/>
        </authorList>
    </citation>
    <scope>NUCLEOTIDE SEQUENCE [LARGE SCALE GENOMIC DNA]</scope>
    <source>
        <strain evidence="1 2">NCAIM B.01794</strain>
    </source>
</reference>
<accession>A0ABV6SLG7</accession>
<evidence type="ECO:0000313" key="2">
    <source>
        <dbReference type="Proteomes" id="UP001589891"/>
    </source>
</evidence>
<organism evidence="1 2">
    <name type="scientific">Azorhizophilus paspali</name>
    <name type="common">Azotobacter paspali</name>
    <dbReference type="NCBI Taxonomy" id="69963"/>
    <lineage>
        <taxon>Bacteria</taxon>
        <taxon>Pseudomonadati</taxon>
        <taxon>Pseudomonadota</taxon>
        <taxon>Gammaproteobacteria</taxon>
        <taxon>Pseudomonadales</taxon>
        <taxon>Pseudomonadaceae</taxon>
        <taxon>Azorhizophilus</taxon>
    </lineage>
</organism>
<sequence length="145" mass="16579">MENTMASLALRNQRALKAGQFAWDYSDPECREAFLDTQEGQEWLHENAASLVQGLTVEEITHEQLVDALDTEVIPSIDWNMNGRLLAILLAEILKNDTHPLFISANQFLGGTRDKKIQPLRDLAERMLAKKADDYCRRLSEEDYD</sequence>
<proteinExistence type="predicted"/>
<name>A0ABV6SLG7_AZOPA</name>
<dbReference type="RefSeq" id="WP_376945385.1">
    <property type="nucleotide sequence ID" value="NZ_JBHLSS010000057.1"/>
</dbReference>
<gene>
    <name evidence="1" type="ORF">ACFFGX_10065</name>
</gene>
<evidence type="ECO:0000313" key="1">
    <source>
        <dbReference type="EMBL" id="MFC0709916.1"/>
    </source>
</evidence>